<dbReference type="Proteomes" id="UP000246635">
    <property type="component" value="Unassembled WGS sequence"/>
</dbReference>
<accession>A0A2V2YDX9</accession>
<protein>
    <submittedName>
        <fullName evidence="2">Uncharacterized protein</fullName>
    </submittedName>
</protein>
<organism evidence="2 3">
    <name type="scientific">Paenibacillus cellulosilyticus</name>
    <dbReference type="NCBI Taxonomy" id="375489"/>
    <lineage>
        <taxon>Bacteria</taxon>
        <taxon>Bacillati</taxon>
        <taxon>Bacillota</taxon>
        <taxon>Bacilli</taxon>
        <taxon>Bacillales</taxon>
        <taxon>Paenibacillaceae</taxon>
        <taxon>Paenibacillus</taxon>
    </lineage>
</organism>
<keyword evidence="3" id="KW-1185">Reference proteome</keyword>
<comment type="caution">
    <text evidence="2">The sequence shown here is derived from an EMBL/GenBank/DDBJ whole genome shotgun (WGS) entry which is preliminary data.</text>
</comment>
<dbReference type="AlphaFoldDB" id="A0A2V2YDX9"/>
<name>A0A2V2YDX9_9BACL</name>
<sequence length="91" mass="10250">MSDFLLIAVTGFVFLCGFVLGRNWEKATQPLPQPSDKEQTVLVRRVKSSFRNPARTFEHDYNEYKTRGGLYAPVKPGKGSTADDIDVGRKE</sequence>
<dbReference type="EMBL" id="QGTQ01000044">
    <property type="protein sequence ID" value="PWV90251.1"/>
    <property type="molecule type" value="Genomic_DNA"/>
</dbReference>
<evidence type="ECO:0000313" key="2">
    <source>
        <dbReference type="EMBL" id="PWV90251.1"/>
    </source>
</evidence>
<dbReference type="RefSeq" id="WP_110047451.1">
    <property type="nucleotide sequence ID" value="NZ_CP054610.1"/>
</dbReference>
<evidence type="ECO:0000256" key="1">
    <source>
        <dbReference type="SAM" id="MobiDB-lite"/>
    </source>
</evidence>
<evidence type="ECO:0000313" key="3">
    <source>
        <dbReference type="Proteomes" id="UP000246635"/>
    </source>
</evidence>
<gene>
    <name evidence="2" type="ORF">DFQ01_14427</name>
</gene>
<feature type="region of interest" description="Disordered" evidence="1">
    <location>
        <begin position="72"/>
        <end position="91"/>
    </location>
</feature>
<proteinExistence type="predicted"/>
<reference evidence="2 3" key="1">
    <citation type="submission" date="2018-05" db="EMBL/GenBank/DDBJ databases">
        <title>Genomic Encyclopedia of Type Strains, Phase III (KMG-III): the genomes of soil and plant-associated and newly described type strains.</title>
        <authorList>
            <person name="Whitman W."/>
        </authorList>
    </citation>
    <scope>NUCLEOTIDE SEQUENCE [LARGE SCALE GENOMIC DNA]</scope>
    <source>
        <strain evidence="2 3">CECT 5696</strain>
    </source>
</reference>